<evidence type="ECO:0000313" key="2">
    <source>
        <dbReference type="EMBL" id="GFH12976.1"/>
    </source>
</evidence>
<evidence type="ECO:0000256" key="1">
    <source>
        <dbReference type="SAM" id="MobiDB-lite"/>
    </source>
</evidence>
<accession>A0A699Z125</accession>
<dbReference type="EMBL" id="BLLF01000560">
    <property type="protein sequence ID" value="GFH12976.1"/>
    <property type="molecule type" value="Genomic_DNA"/>
</dbReference>
<feature type="region of interest" description="Disordered" evidence="1">
    <location>
        <begin position="71"/>
        <end position="107"/>
    </location>
</feature>
<keyword evidence="3" id="KW-1185">Reference proteome</keyword>
<gene>
    <name evidence="2" type="ORF">HaLaN_08768</name>
</gene>
<protein>
    <submittedName>
        <fullName evidence="2">Uncharacterized protein</fullName>
    </submittedName>
</protein>
<evidence type="ECO:0000313" key="3">
    <source>
        <dbReference type="Proteomes" id="UP000485058"/>
    </source>
</evidence>
<name>A0A699Z125_HAELA</name>
<reference evidence="2 3" key="1">
    <citation type="submission" date="2020-02" db="EMBL/GenBank/DDBJ databases">
        <title>Draft genome sequence of Haematococcus lacustris strain NIES-144.</title>
        <authorList>
            <person name="Morimoto D."/>
            <person name="Nakagawa S."/>
            <person name="Yoshida T."/>
            <person name="Sawayama S."/>
        </authorList>
    </citation>
    <scope>NUCLEOTIDE SEQUENCE [LARGE SCALE GENOMIC DNA]</scope>
    <source>
        <strain evidence="2 3">NIES-144</strain>
    </source>
</reference>
<dbReference type="Proteomes" id="UP000485058">
    <property type="component" value="Unassembled WGS sequence"/>
</dbReference>
<feature type="region of interest" description="Disordered" evidence="1">
    <location>
        <begin position="1"/>
        <end position="54"/>
    </location>
</feature>
<comment type="caution">
    <text evidence="2">The sequence shown here is derived from an EMBL/GenBank/DDBJ whole genome shotgun (WGS) entry which is preliminary data.</text>
</comment>
<proteinExistence type="predicted"/>
<organism evidence="2 3">
    <name type="scientific">Haematococcus lacustris</name>
    <name type="common">Green alga</name>
    <name type="synonym">Haematococcus pluvialis</name>
    <dbReference type="NCBI Taxonomy" id="44745"/>
    <lineage>
        <taxon>Eukaryota</taxon>
        <taxon>Viridiplantae</taxon>
        <taxon>Chlorophyta</taxon>
        <taxon>core chlorophytes</taxon>
        <taxon>Chlorophyceae</taxon>
        <taxon>CS clade</taxon>
        <taxon>Chlamydomonadales</taxon>
        <taxon>Haematococcaceae</taxon>
        <taxon>Haematococcus</taxon>
    </lineage>
</organism>
<sequence>MGEGVQGHNVPAANPPMSTPSQRRKLRCSWVRAPPGSGQSGWGSCPAAAGQGQGCNNLGREQLVAALPAQLDAQGRDVQQQGQPPRTAATDHSNLSSARHTSDLPGADVYSGHHTRPSLSCHTAAMAGATVTGPVLLIAPWCTQWGNRGQQPLPYSPAAPAVA</sequence>
<feature type="compositionally biased region" description="Polar residues" evidence="1">
    <location>
        <begin position="77"/>
        <end position="99"/>
    </location>
</feature>
<dbReference type="AlphaFoldDB" id="A0A699Z125"/>